<keyword evidence="2" id="KW-1133">Transmembrane helix</keyword>
<keyword evidence="2" id="KW-0812">Transmembrane</keyword>
<organism evidence="5 6">
    <name type="scientific">Scophthalmus maximus</name>
    <name type="common">Turbot</name>
    <name type="synonym">Psetta maxima</name>
    <dbReference type="NCBI Taxonomy" id="52904"/>
    <lineage>
        <taxon>Eukaryota</taxon>
        <taxon>Metazoa</taxon>
        <taxon>Chordata</taxon>
        <taxon>Craniata</taxon>
        <taxon>Vertebrata</taxon>
        <taxon>Euteleostomi</taxon>
        <taxon>Actinopterygii</taxon>
        <taxon>Neopterygii</taxon>
        <taxon>Teleostei</taxon>
        <taxon>Neoteleostei</taxon>
        <taxon>Acanthomorphata</taxon>
        <taxon>Carangaria</taxon>
        <taxon>Pleuronectiformes</taxon>
        <taxon>Pleuronectoidei</taxon>
        <taxon>Scophthalmidae</taxon>
        <taxon>Scophthalmus</taxon>
    </lineage>
</organism>
<dbReference type="SUPFAM" id="SSF49265">
    <property type="entry name" value="Fibronectin type III"/>
    <property type="match status" value="2"/>
</dbReference>
<evidence type="ECO:0000259" key="3">
    <source>
        <dbReference type="PROSITE" id="PS50181"/>
    </source>
</evidence>
<dbReference type="InterPro" id="IPR027417">
    <property type="entry name" value="P-loop_NTPase"/>
</dbReference>
<evidence type="ECO:0000313" key="6">
    <source>
        <dbReference type="Proteomes" id="UP000438429"/>
    </source>
</evidence>
<dbReference type="GO" id="GO:0000209">
    <property type="term" value="P:protein polyubiquitination"/>
    <property type="evidence" value="ECO:0007669"/>
    <property type="project" value="TreeGrafter"/>
</dbReference>
<name>A0A6A4SSG7_SCOMX</name>
<evidence type="ECO:0008006" key="7">
    <source>
        <dbReference type="Google" id="ProtNLM"/>
    </source>
</evidence>
<dbReference type="AlphaFoldDB" id="A0A6A4SSG7"/>
<dbReference type="PANTHER" id="PTHR16008:SF4">
    <property type="entry name" value="F-BOX ONLY PROTEIN 4"/>
    <property type="match status" value="1"/>
</dbReference>
<dbReference type="Proteomes" id="UP000438429">
    <property type="component" value="Unassembled WGS sequence"/>
</dbReference>
<dbReference type="Pfam" id="PF12772">
    <property type="entry name" value="GHBP"/>
    <property type="match status" value="1"/>
</dbReference>
<dbReference type="Gene3D" id="2.60.40.10">
    <property type="entry name" value="Immunoglobulins"/>
    <property type="match status" value="2"/>
</dbReference>
<feature type="region of interest" description="Disordered" evidence="1">
    <location>
        <begin position="730"/>
        <end position="757"/>
    </location>
</feature>
<dbReference type="SUPFAM" id="SSF81383">
    <property type="entry name" value="F-box domain"/>
    <property type="match status" value="1"/>
</dbReference>
<dbReference type="InterPro" id="IPR003961">
    <property type="entry name" value="FN3_dom"/>
</dbReference>
<feature type="transmembrane region" description="Helical" evidence="2">
    <location>
        <begin position="506"/>
        <end position="528"/>
    </location>
</feature>
<feature type="domain" description="F-box" evidence="3">
    <location>
        <begin position="44"/>
        <end position="90"/>
    </location>
</feature>
<feature type="domain" description="Fibronectin type-III" evidence="4">
    <location>
        <begin position="396"/>
        <end position="500"/>
    </location>
</feature>
<dbReference type="InterPro" id="IPR013783">
    <property type="entry name" value="Ig-like_fold"/>
</dbReference>
<sequence length="886" mass="99492">MAGKIQQLSESAVIRSLRRFRDRYFPNGGEVVKDDVTGQEEPQPGLLDSLPVDHQFLIMTFLCPVDICRLGATSRYWRALVRDPILWRYFLLRDMPYWSSVDHMTMPQLELLNAPVVNEDDNLVDGREGENEGKETKCDYMSEYLRACPSCRQQWLPSRPAYEVVTSFLQSLVPSSEPRFAMFGPGMEHLDVSLVTRLMHAPDVLPVSGTPHRQINGIGSGISYMFNNQHRFNILTLYSTNRAERERARIEQHITSSKLFTVEGADDSGCPIYSPAPQVQQVCQVVDGFIYVANAEPGREKNQKQPGPPASKVGAGHPALTWQKDLDYRNWQTPGWSPTSEWRECPQYIHSNRECFFDKNHTSIWIPYCMQLRSQNTTFFNDDDCFTVENIVRPDPPVSLNWTLLNISPSGLSYDVMVNWEPPPSADVRTGWMRIMYEIQYRERNTTKWEALEMQPQSQQTIFGLHIGKEYEVHIRCRMQAFTKFGEFSSSIFIHVTEIPSRETTFPLAVVLVFGIVGILILIMLIIVSQQHRLMMILLPPVPAPKIKGIDPELLKKGKLDELNLFLSGGGMGGLSTYAPDFYQDEPWVEFIELDTEDADSGEKEDNQGSDTQRLLALSQPVSHHMNIGCSNAISFPDDDSGRASCYDPDLLDQETLMLMATLLPGQPEGGEASLDVEEGASASERSKRALIQTQTAGPQTWVNTDFYAQVSNVMPSGGVVLSPGQQLRIQESTSATEEEKQKNIKESEDRGDEKKQKELQFQLLLVDPEGSGYTTESHARQIGTPPSSPMPGEGYQTILPPPAETKPAVEDNQSPYIAPDSPQFQFSAPVSDYTVVQEVDTEHSLLLNPPPHQSTPPCLPQHPFKALPAMPVGYITPDLLGHLSP</sequence>
<dbReference type="InterPro" id="IPR036116">
    <property type="entry name" value="FN3_sf"/>
</dbReference>
<dbReference type="PROSITE" id="PS50181">
    <property type="entry name" value="FBOX"/>
    <property type="match status" value="1"/>
</dbReference>
<dbReference type="EMBL" id="VEVO01000012">
    <property type="protein sequence ID" value="KAF0034004.1"/>
    <property type="molecule type" value="Genomic_DNA"/>
</dbReference>
<protein>
    <recommendedName>
        <fullName evidence="7">Growth hormone receptor</fullName>
    </recommendedName>
</protein>
<dbReference type="PROSITE" id="PS50853">
    <property type="entry name" value="FN3"/>
    <property type="match status" value="1"/>
</dbReference>
<dbReference type="GO" id="GO:0019005">
    <property type="term" value="C:SCF ubiquitin ligase complex"/>
    <property type="evidence" value="ECO:0007669"/>
    <property type="project" value="TreeGrafter"/>
</dbReference>
<dbReference type="GO" id="GO:0031146">
    <property type="term" value="P:SCF-dependent proteasomal ubiquitin-dependent protein catabolic process"/>
    <property type="evidence" value="ECO:0007669"/>
    <property type="project" value="InterPro"/>
</dbReference>
<dbReference type="InterPro" id="IPR001810">
    <property type="entry name" value="F-box_dom"/>
</dbReference>
<dbReference type="PANTHER" id="PTHR16008">
    <property type="entry name" value="F-BOX ONLY PROTEIN 4"/>
    <property type="match status" value="1"/>
</dbReference>
<dbReference type="CDD" id="cd00063">
    <property type="entry name" value="FN3"/>
    <property type="match status" value="1"/>
</dbReference>
<reference evidence="5 6" key="1">
    <citation type="submission" date="2019-06" db="EMBL/GenBank/DDBJ databases">
        <title>Draft genomes of female and male turbot (Scophthalmus maximus).</title>
        <authorList>
            <person name="Xu H."/>
            <person name="Xu X.-W."/>
            <person name="Shao C."/>
            <person name="Chen S."/>
        </authorList>
    </citation>
    <scope>NUCLEOTIDE SEQUENCE [LARGE SCALE GENOMIC DNA]</scope>
    <source>
        <strain evidence="5">Ysfricsl-2016a</strain>
        <tissue evidence="5">Blood</tissue>
    </source>
</reference>
<feature type="region of interest" description="Disordered" evidence="1">
    <location>
        <begin position="772"/>
        <end position="792"/>
    </location>
</feature>
<dbReference type="InterPro" id="IPR039588">
    <property type="entry name" value="FBXO4"/>
</dbReference>
<evidence type="ECO:0000256" key="2">
    <source>
        <dbReference type="SAM" id="Phobius"/>
    </source>
</evidence>
<feature type="compositionally biased region" description="Basic and acidic residues" evidence="1">
    <location>
        <begin position="738"/>
        <end position="757"/>
    </location>
</feature>
<evidence type="ECO:0000259" key="4">
    <source>
        <dbReference type="PROSITE" id="PS50853"/>
    </source>
</evidence>
<proteinExistence type="predicted"/>
<dbReference type="SMART" id="SM00256">
    <property type="entry name" value="FBOX"/>
    <property type="match status" value="1"/>
</dbReference>
<evidence type="ECO:0000313" key="5">
    <source>
        <dbReference type="EMBL" id="KAF0034004.1"/>
    </source>
</evidence>
<dbReference type="Gene3D" id="1.20.1280.50">
    <property type="match status" value="1"/>
</dbReference>
<dbReference type="InterPro" id="IPR025871">
    <property type="entry name" value="GHBP"/>
</dbReference>
<dbReference type="InterPro" id="IPR036047">
    <property type="entry name" value="F-box-like_dom_sf"/>
</dbReference>
<gene>
    <name evidence="5" type="ORF">F2P81_014070</name>
</gene>
<keyword evidence="2" id="KW-0472">Membrane</keyword>
<comment type="caution">
    <text evidence="5">The sequence shown here is derived from an EMBL/GenBank/DDBJ whole genome shotgun (WGS) entry which is preliminary data.</text>
</comment>
<dbReference type="Pfam" id="PF12937">
    <property type="entry name" value="F-box-like"/>
    <property type="match status" value="1"/>
</dbReference>
<accession>A0A6A4SSG7</accession>
<evidence type="ECO:0000256" key="1">
    <source>
        <dbReference type="SAM" id="MobiDB-lite"/>
    </source>
</evidence>
<dbReference type="CDD" id="cd22085">
    <property type="entry name" value="F-box_FBXO4"/>
    <property type="match status" value="1"/>
</dbReference>
<dbReference type="Gene3D" id="3.40.50.300">
    <property type="entry name" value="P-loop containing nucleotide triphosphate hydrolases"/>
    <property type="match status" value="1"/>
</dbReference>